<evidence type="ECO:0000313" key="6">
    <source>
        <dbReference type="Proteomes" id="UP000677305"/>
    </source>
</evidence>
<name>A0A8J8SAR4_9FIRM</name>
<keyword evidence="1" id="KW-0805">Transcription regulation</keyword>
<dbReference type="InterPro" id="IPR053142">
    <property type="entry name" value="PchR_regulatory_protein"/>
</dbReference>
<dbReference type="InterPro" id="IPR009057">
    <property type="entry name" value="Homeodomain-like_sf"/>
</dbReference>
<gene>
    <name evidence="5" type="ORF">HYG85_03090</name>
</gene>
<dbReference type="OrthoDB" id="9801308at2"/>
<evidence type="ECO:0000313" key="5">
    <source>
        <dbReference type="EMBL" id="QUH27952.1"/>
    </source>
</evidence>
<dbReference type="AlphaFoldDB" id="A0A8J8SAR4"/>
<sequence length="325" mass="37880">MIETIHEYYSVLTEQYPFTMVYEYSQEGDHFYRMEPEYGDGSLRLISFNDMFMVIIADYTPKHDFEKVSEITQSYVEISQFETSSSSFKVGDQKVKPVKKGICCYINNSKKIYVYCKKKEPVRFTKVIISKEYYDDFLQKRYGDSYQGAKNAVRFLSKSPNQPELNFIFQQIKSSRAKGSSMNIYLEGKILELLALATYNYEQAIKTEPIHVKLSNKDVRSLKKVIEYMNKNLSKYPSIEELSKMASMSTTRFQLAFKKTYGTTVYEYLKSLRMNQALILLQDSGYSIQNIAKEVGYNNAGHFAGIFKKIYGVTPKKYRDMQDIL</sequence>
<feature type="domain" description="HTH araC/xylS-type" evidence="4">
    <location>
        <begin position="223"/>
        <end position="321"/>
    </location>
</feature>
<keyword evidence="3" id="KW-0804">Transcription</keyword>
<dbReference type="GO" id="GO:0043565">
    <property type="term" value="F:sequence-specific DNA binding"/>
    <property type="evidence" value="ECO:0007669"/>
    <property type="project" value="InterPro"/>
</dbReference>
<keyword evidence="6" id="KW-1185">Reference proteome</keyword>
<reference evidence="5 6" key="1">
    <citation type="submission" date="2020-07" db="EMBL/GenBank/DDBJ databases">
        <title>Vallitalea guaymasensis genome.</title>
        <authorList>
            <person name="Postec A."/>
        </authorList>
    </citation>
    <scope>NUCLEOTIDE SEQUENCE [LARGE SCALE GENOMIC DNA]</scope>
    <source>
        <strain evidence="5 6">Ra1766G1</strain>
    </source>
</reference>
<accession>A0A8J8SAR4</accession>
<dbReference type="Pfam" id="PF12833">
    <property type="entry name" value="HTH_18"/>
    <property type="match status" value="1"/>
</dbReference>
<proteinExistence type="predicted"/>
<evidence type="ECO:0000256" key="3">
    <source>
        <dbReference type="ARBA" id="ARBA00023163"/>
    </source>
</evidence>
<dbReference type="GO" id="GO:0003700">
    <property type="term" value="F:DNA-binding transcription factor activity"/>
    <property type="evidence" value="ECO:0007669"/>
    <property type="project" value="InterPro"/>
</dbReference>
<dbReference type="PANTHER" id="PTHR47893:SF1">
    <property type="entry name" value="REGULATORY PROTEIN PCHR"/>
    <property type="match status" value="1"/>
</dbReference>
<dbReference type="SMART" id="SM00342">
    <property type="entry name" value="HTH_ARAC"/>
    <property type="match status" value="1"/>
</dbReference>
<evidence type="ECO:0000256" key="2">
    <source>
        <dbReference type="ARBA" id="ARBA00023125"/>
    </source>
</evidence>
<protein>
    <submittedName>
        <fullName evidence="5">Helix-turn-helix transcriptional regulator</fullName>
    </submittedName>
</protein>
<dbReference type="EMBL" id="CP058561">
    <property type="protein sequence ID" value="QUH27952.1"/>
    <property type="molecule type" value="Genomic_DNA"/>
</dbReference>
<dbReference type="PRINTS" id="PR00032">
    <property type="entry name" value="HTHARAC"/>
</dbReference>
<dbReference type="PROSITE" id="PS01124">
    <property type="entry name" value="HTH_ARAC_FAMILY_2"/>
    <property type="match status" value="1"/>
</dbReference>
<organism evidence="5 6">
    <name type="scientific">Vallitalea guaymasensis</name>
    <dbReference type="NCBI Taxonomy" id="1185412"/>
    <lineage>
        <taxon>Bacteria</taxon>
        <taxon>Bacillati</taxon>
        <taxon>Bacillota</taxon>
        <taxon>Clostridia</taxon>
        <taxon>Lachnospirales</taxon>
        <taxon>Vallitaleaceae</taxon>
        <taxon>Vallitalea</taxon>
    </lineage>
</organism>
<keyword evidence="2" id="KW-0238">DNA-binding</keyword>
<evidence type="ECO:0000259" key="4">
    <source>
        <dbReference type="PROSITE" id="PS01124"/>
    </source>
</evidence>
<dbReference type="PANTHER" id="PTHR47893">
    <property type="entry name" value="REGULATORY PROTEIN PCHR"/>
    <property type="match status" value="1"/>
</dbReference>
<dbReference type="Proteomes" id="UP000677305">
    <property type="component" value="Chromosome"/>
</dbReference>
<dbReference type="InterPro" id="IPR020449">
    <property type="entry name" value="Tscrpt_reg_AraC-type_HTH"/>
</dbReference>
<dbReference type="SUPFAM" id="SSF46689">
    <property type="entry name" value="Homeodomain-like"/>
    <property type="match status" value="2"/>
</dbReference>
<dbReference type="InterPro" id="IPR018060">
    <property type="entry name" value="HTH_AraC"/>
</dbReference>
<dbReference type="Gene3D" id="1.10.10.60">
    <property type="entry name" value="Homeodomain-like"/>
    <property type="match status" value="2"/>
</dbReference>
<dbReference type="KEGG" id="vgu:HYG85_03090"/>
<dbReference type="RefSeq" id="WP_113671621.1">
    <property type="nucleotide sequence ID" value="NZ_CP058561.1"/>
</dbReference>
<evidence type="ECO:0000256" key="1">
    <source>
        <dbReference type="ARBA" id="ARBA00023015"/>
    </source>
</evidence>